<dbReference type="GO" id="GO:0034599">
    <property type="term" value="P:cellular response to oxidative stress"/>
    <property type="evidence" value="ECO:0007669"/>
    <property type="project" value="UniProtKB-ARBA"/>
</dbReference>
<evidence type="ECO:0000256" key="10">
    <source>
        <dbReference type="ARBA" id="ARBA00032824"/>
    </source>
</evidence>
<evidence type="ECO:0000256" key="14">
    <source>
        <dbReference type="SAM" id="MobiDB-lite"/>
    </source>
</evidence>
<feature type="compositionally biased region" description="Basic residues" evidence="14">
    <location>
        <begin position="1"/>
        <end position="10"/>
    </location>
</feature>
<dbReference type="InterPro" id="IPR000866">
    <property type="entry name" value="AhpC/TSA"/>
</dbReference>
<comment type="subunit">
    <text evidence="2">Monomer.</text>
</comment>
<dbReference type="InterPro" id="IPR036249">
    <property type="entry name" value="Thioredoxin-like_sf"/>
</dbReference>
<dbReference type="Pfam" id="PF00578">
    <property type="entry name" value="AhpC-TSA"/>
    <property type="match status" value="1"/>
</dbReference>
<evidence type="ECO:0000256" key="11">
    <source>
        <dbReference type="ARBA" id="ARBA00038489"/>
    </source>
</evidence>
<feature type="compositionally biased region" description="Low complexity" evidence="14">
    <location>
        <begin position="22"/>
        <end position="46"/>
    </location>
</feature>
<dbReference type="OrthoDB" id="2093493at2759"/>
<reference evidence="16 17" key="1">
    <citation type="journal article" date="2016" name="Genome Biol. Evol.">
        <title>Divergent and convergent evolution of fungal pathogenicity.</title>
        <authorList>
            <person name="Shang Y."/>
            <person name="Xiao G."/>
            <person name="Zheng P."/>
            <person name="Cen K."/>
            <person name="Zhan S."/>
            <person name="Wang C."/>
        </authorList>
    </citation>
    <scope>NUCLEOTIDE SEQUENCE [LARGE SCALE GENOMIC DNA]</scope>
    <source>
        <strain evidence="16 17">ARSEF 7405</strain>
    </source>
</reference>
<evidence type="ECO:0000256" key="8">
    <source>
        <dbReference type="ARBA" id="ARBA00023242"/>
    </source>
</evidence>
<dbReference type="SUPFAM" id="SSF52833">
    <property type="entry name" value="Thioredoxin-like"/>
    <property type="match status" value="1"/>
</dbReference>
<dbReference type="CDD" id="cd03017">
    <property type="entry name" value="PRX_BCP"/>
    <property type="match status" value="1"/>
</dbReference>
<evidence type="ECO:0000256" key="13">
    <source>
        <dbReference type="ARBA" id="ARBA00077538"/>
    </source>
</evidence>
<dbReference type="InterPro" id="IPR016813">
    <property type="entry name" value="NADH_Ub_cplx-1_21kDa"/>
</dbReference>
<keyword evidence="17" id="KW-1185">Reference proteome</keyword>
<keyword evidence="7" id="KW-1015">Disulfide bond</keyword>
<dbReference type="AlphaFoldDB" id="A0A162IQW6"/>
<keyword evidence="5" id="KW-0049">Antioxidant</keyword>
<protein>
    <recommendedName>
        <fullName evidence="3">thioredoxin-dependent peroxiredoxin</fullName>
        <ecNumber evidence="3">1.11.1.24</ecNumber>
    </recommendedName>
    <alternativeName>
        <fullName evidence="13">Nuclear thiol peroxidase</fullName>
    </alternativeName>
    <alternativeName>
        <fullName evidence="10">Thioredoxin peroxidase</fullName>
    </alternativeName>
</protein>
<keyword evidence="9" id="KW-0676">Redox-active center</keyword>
<evidence type="ECO:0000313" key="17">
    <source>
        <dbReference type="Proteomes" id="UP000242877"/>
    </source>
</evidence>
<comment type="subcellular location">
    <subcellularLocation>
        <location evidence="1">Nucleus</location>
    </subcellularLocation>
</comment>
<comment type="caution">
    <text evidence="16">The sequence shown here is derived from an EMBL/GenBank/DDBJ whole genome shotgun (WGS) entry which is preliminary data.</text>
</comment>
<evidence type="ECO:0000313" key="16">
    <source>
        <dbReference type="EMBL" id="KZZ96953.1"/>
    </source>
</evidence>
<comment type="similarity">
    <text evidence="11">Belongs to the peroxiredoxin family. BCP/PrxQ subfamily.</text>
</comment>
<dbReference type="EMBL" id="AZGZ01000002">
    <property type="protein sequence ID" value="KZZ96953.1"/>
    <property type="molecule type" value="Genomic_DNA"/>
</dbReference>
<keyword evidence="6" id="KW-0560">Oxidoreductase</keyword>
<keyword evidence="16" id="KW-0830">Ubiquinone</keyword>
<feature type="domain" description="Thioredoxin" evidence="15">
    <location>
        <begin position="61"/>
        <end position="227"/>
    </location>
</feature>
<evidence type="ECO:0000256" key="9">
    <source>
        <dbReference type="ARBA" id="ARBA00023284"/>
    </source>
</evidence>
<name>A0A162IQW6_9EURO</name>
<dbReference type="GO" id="GO:0008379">
    <property type="term" value="F:thioredoxin peroxidase activity"/>
    <property type="evidence" value="ECO:0007669"/>
    <property type="project" value="UniProtKB-ARBA"/>
</dbReference>
<evidence type="ECO:0000256" key="4">
    <source>
        <dbReference type="ARBA" id="ARBA00022559"/>
    </source>
</evidence>
<dbReference type="FunFam" id="3.40.30.10:FF:000157">
    <property type="entry name" value="DOT5p Nuclear thiol peroxidase"/>
    <property type="match status" value="1"/>
</dbReference>
<feature type="region of interest" description="Disordered" evidence="14">
    <location>
        <begin position="1"/>
        <end position="80"/>
    </location>
</feature>
<evidence type="ECO:0000259" key="15">
    <source>
        <dbReference type="PROSITE" id="PS51352"/>
    </source>
</evidence>
<evidence type="ECO:0000256" key="2">
    <source>
        <dbReference type="ARBA" id="ARBA00011245"/>
    </source>
</evidence>
<keyword evidence="4" id="KW-0575">Peroxidase</keyword>
<dbReference type="InterPro" id="IPR013766">
    <property type="entry name" value="Thioredoxin_domain"/>
</dbReference>
<sequence length="392" mass="42938">MVMELRKRKAAPPQQTAAVADKPAPTAKRQRRATTTATKQKQGQKPSSKKTEEKQTQSSTTMAADNAPATPSAPKCGDKIDLDKFGGTVKKNDGSETTLQKLVEESNKGVVIFTYPKASTPGCTTQACLFRDSYKELTEAGFAVYGLSADSPNANTNFQTKQKLPYPLLCDPEQTLIGALGLKKSPKGTVRGVFMADKNGQVLLLQPGSPTATLEETKKKWCTQSEGIWEKIRQVFSIAPNRSNGISLNTSYRNPPPGANDPLAYDDRVTLPAGDIAENPYWKRDNRRKYPRQSYVNQADVVGLLTVGSKATPKEEVLQIGEAGEKQLAEVKTQGEQQGLSVFFEKNKEVGKSIFGTNGLPPMPANLNPASRYTFDHEHGYDEEKYPCRTFV</sequence>
<accession>A0A162IQW6</accession>
<dbReference type="PROSITE" id="PS51352">
    <property type="entry name" value="THIOREDOXIN_2"/>
    <property type="match status" value="1"/>
</dbReference>
<dbReference type="Proteomes" id="UP000242877">
    <property type="component" value="Unassembled WGS sequence"/>
</dbReference>
<dbReference type="Gene3D" id="3.40.30.10">
    <property type="entry name" value="Glutaredoxin"/>
    <property type="match status" value="1"/>
</dbReference>
<dbReference type="EC" id="1.11.1.24" evidence="3"/>
<evidence type="ECO:0000256" key="6">
    <source>
        <dbReference type="ARBA" id="ARBA00023002"/>
    </source>
</evidence>
<evidence type="ECO:0000256" key="3">
    <source>
        <dbReference type="ARBA" id="ARBA00013017"/>
    </source>
</evidence>
<dbReference type="PANTHER" id="PTHR37325:SF1">
    <property type="entry name" value="OXIDOREDUCTASE 21 KDA SUBUNIT, PUTATIVE (AFU_ORTHOLOGUE AFUA_4G05910)-RELATED"/>
    <property type="match status" value="1"/>
</dbReference>
<evidence type="ECO:0000256" key="1">
    <source>
        <dbReference type="ARBA" id="ARBA00004123"/>
    </source>
</evidence>
<gene>
    <name evidence="16" type="ORF">AAP_00596</name>
</gene>
<evidence type="ECO:0000256" key="12">
    <source>
        <dbReference type="ARBA" id="ARBA00049091"/>
    </source>
</evidence>
<organism evidence="16 17">
    <name type="scientific">Ascosphaera apis ARSEF 7405</name>
    <dbReference type="NCBI Taxonomy" id="392613"/>
    <lineage>
        <taxon>Eukaryota</taxon>
        <taxon>Fungi</taxon>
        <taxon>Dikarya</taxon>
        <taxon>Ascomycota</taxon>
        <taxon>Pezizomycotina</taxon>
        <taxon>Eurotiomycetes</taxon>
        <taxon>Eurotiomycetidae</taxon>
        <taxon>Onygenales</taxon>
        <taxon>Ascosphaeraceae</taxon>
        <taxon>Ascosphaera</taxon>
    </lineage>
</organism>
<dbReference type="CDD" id="cd22849">
    <property type="entry name" value="NuzM"/>
    <property type="match status" value="1"/>
</dbReference>
<comment type="catalytic activity">
    <reaction evidence="12">
        <text>a hydroperoxide + [thioredoxin]-dithiol = an alcohol + [thioredoxin]-disulfide + H2O</text>
        <dbReference type="Rhea" id="RHEA:62620"/>
        <dbReference type="Rhea" id="RHEA-COMP:10698"/>
        <dbReference type="Rhea" id="RHEA-COMP:10700"/>
        <dbReference type="ChEBI" id="CHEBI:15377"/>
        <dbReference type="ChEBI" id="CHEBI:29950"/>
        <dbReference type="ChEBI" id="CHEBI:30879"/>
        <dbReference type="ChEBI" id="CHEBI:35924"/>
        <dbReference type="ChEBI" id="CHEBI:50058"/>
        <dbReference type="EC" id="1.11.1.24"/>
    </reaction>
</comment>
<evidence type="ECO:0000256" key="5">
    <source>
        <dbReference type="ARBA" id="ARBA00022862"/>
    </source>
</evidence>
<evidence type="ECO:0000256" key="7">
    <source>
        <dbReference type="ARBA" id="ARBA00023157"/>
    </source>
</evidence>
<proteinExistence type="inferred from homology"/>
<dbReference type="PANTHER" id="PTHR37325">
    <property type="entry name" value="OXIDOREDUCTASE 21 KDA SUBUNIT, PUTATIVE (AFU_ORTHOLOGUE AFUA_4G05910)-RELATED"/>
    <property type="match status" value="1"/>
</dbReference>
<keyword evidence="8" id="KW-0539">Nucleus</keyword>
<dbReference type="GO" id="GO:0005634">
    <property type="term" value="C:nucleus"/>
    <property type="evidence" value="ECO:0007669"/>
    <property type="project" value="UniProtKB-SubCell"/>
</dbReference>
<dbReference type="VEuPathDB" id="FungiDB:AAP_00596"/>